<evidence type="ECO:0000313" key="6">
    <source>
        <dbReference type="WormBase" id="CBG09865"/>
    </source>
</evidence>
<feature type="coiled-coil region" evidence="1">
    <location>
        <begin position="2"/>
        <end position="40"/>
    </location>
</feature>
<feature type="compositionally biased region" description="Basic and acidic residues" evidence="2">
    <location>
        <begin position="1394"/>
        <end position="1414"/>
    </location>
</feature>
<dbReference type="InterPro" id="IPR000237">
    <property type="entry name" value="GRIP_dom"/>
</dbReference>
<feature type="compositionally biased region" description="Basic and acidic residues" evidence="2">
    <location>
        <begin position="1031"/>
        <end position="1046"/>
    </location>
</feature>
<gene>
    <name evidence="6" type="primary">golg-4</name>
    <name evidence="4 6" type="ORF">CBG09865</name>
    <name evidence="4" type="ORF">CBG_09865</name>
</gene>
<feature type="region of interest" description="Disordered" evidence="2">
    <location>
        <begin position="1583"/>
        <end position="1603"/>
    </location>
</feature>
<feature type="compositionally biased region" description="Basic and acidic residues" evidence="2">
    <location>
        <begin position="1547"/>
        <end position="1556"/>
    </location>
</feature>
<feature type="region of interest" description="Disordered" evidence="2">
    <location>
        <begin position="1392"/>
        <end position="1414"/>
    </location>
</feature>
<dbReference type="WormBase" id="CBG09865">
    <property type="protein sequence ID" value="CBP43952"/>
    <property type="gene ID" value="WBGene00031381"/>
    <property type="gene designation" value="Cbr-golg-4"/>
</dbReference>
<reference evidence="4 5" key="1">
    <citation type="journal article" date="2003" name="PLoS Biol.">
        <title>The genome sequence of Caenorhabditis briggsae: a platform for comparative genomics.</title>
        <authorList>
            <person name="Stein L.D."/>
            <person name="Bao Z."/>
            <person name="Blasiar D."/>
            <person name="Blumenthal T."/>
            <person name="Brent M.R."/>
            <person name="Chen N."/>
            <person name="Chinwalla A."/>
            <person name="Clarke L."/>
            <person name="Clee C."/>
            <person name="Coghlan A."/>
            <person name="Coulson A."/>
            <person name="D'Eustachio P."/>
            <person name="Fitch D.H."/>
            <person name="Fulton L.A."/>
            <person name="Fulton R.E."/>
            <person name="Griffiths-Jones S."/>
            <person name="Harris T.W."/>
            <person name="Hillier L.W."/>
            <person name="Kamath R."/>
            <person name="Kuwabara P.E."/>
            <person name="Mardis E.R."/>
            <person name="Marra M.A."/>
            <person name="Miner T.L."/>
            <person name="Minx P."/>
            <person name="Mullikin J.C."/>
            <person name="Plumb R.W."/>
            <person name="Rogers J."/>
            <person name="Schein J.E."/>
            <person name="Sohrmann M."/>
            <person name="Spieth J."/>
            <person name="Stajich J.E."/>
            <person name="Wei C."/>
            <person name="Willey D."/>
            <person name="Wilson R.K."/>
            <person name="Durbin R."/>
            <person name="Waterston R.H."/>
        </authorList>
    </citation>
    <scope>NUCLEOTIDE SEQUENCE [LARGE SCALE GENOMIC DNA]</scope>
    <source>
        <strain evidence="4 5">AF16</strain>
    </source>
</reference>
<feature type="domain" description="GRIP" evidence="3">
    <location>
        <begin position="1609"/>
        <end position="1661"/>
    </location>
</feature>
<protein>
    <submittedName>
        <fullName evidence="4">Protein CBG09865</fullName>
    </submittedName>
</protein>
<feature type="coiled-coil region" evidence="1">
    <location>
        <begin position="167"/>
        <end position="271"/>
    </location>
</feature>
<dbReference type="PANTHER" id="PTHR19327:SF0">
    <property type="entry name" value="GOLGIN SUBFAMILY A MEMBER 4"/>
    <property type="match status" value="1"/>
</dbReference>
<keyword evidence="5" id="KW-1185">Reference proteome</keyword>
<sequence length="1676" mass="192105">MFKNLKNRLDNEAGKLKQSAQQYTEQIAAQVGQYRQAMNEQATGSDANASISKRFLNSVTGTTNPEAGESKVEDLADVSIESSSAIMSEIPEADLLGLGLSSTESPSNRRRRSPSAESTHSNESTLASLLQSIPNVISSAFETIPSDSESVTSEAFSVRSTNDPAYNSRLKQRLASYKAKYRDAVHRHNRLVDEVTATKKILETTQDECLQKVEKLRSEKRVLAEKLRDSVGNRDGKDDLEKKCEDYKRMLEQCKNKIKALQQEKRDQLINVDDDESPRIKELESRIQKTEEEWTTRINESDQQHAIVLATTKAEMHGALEKKDSEIEQWRRKCAVLEQQDADANQRWNEKVEKLQAMNKALEAENNEMIDKLSEAKTQGVKAVLEEEEKKRNILESDLNEEIERLKEEIEKMTLEMSSYKVRLEAKESSEFDEHNEDIETLKLEIASVRSEKIDLESKVADHVSSFDIYRAEAEKTLAAAKEQFGKKVSECDKWREKYEERAAASDHIATVEFETQETEAHRILEFEVEKKTLTEKCENLISKFEQAEKEKNEMAKQLSLLQQEMLEKCDALQIELNEARALREETQRKYDDVAQKAEQMQTELDQNKKDVANEKEAFEKEKEQERAEQLNKAFEKLVCFRKVLNCMFLFSFQAEEQKTLQDVSKRLEKSEEDVALSQKSIEELTQQLSASQKETTEAHAQLSEVSTKLDGSQVLKNVNFPIRFHNKNIFQTSLKEFSELVESLKLQLVTSEKQKDDAVELLKQKLEDIEKNFSEVTSQKQHLQESMTAELKTHAESTESLKKQLEEAQASVESLKKEVENERNLKSAIESHENTAISEMKKQMETAKKELETCEKEKSTLRDHMERIQKDHDSGKEEIQNLQKTWEVEMIKISKATEDEKSAREQLLKDLEVLRESSKQVEVERDAEVDKIQEHLKVSQEHQTALNQKIQELQDALKESQDQVIELKTASSNMTSETEQNVAENASLRSSVEQAENIQKFLQEEIQHLKTSLEASEAKAEGLLTSTSSDTEKHSEEISKLRSSLEEAESLQKTSTDEIHRLQESLKNSQEQCQSAQARVLELEKQEQQKSSEESNQMQIMQRDLDASHRENRELQEKCQVLTDSLSTANESVQSLTSTTEVSKLDNESLKQRIEKLEKEIQAREQNEQALTEEINVLTTSLAEKEQQMAQVNDLQTKLHQMEVEKEERVESVKVQLQQAAESSSSATQISESLRSEIEQLKTKIRETEDAKIQNSTEVEQKVNELNDLNEKMRVEFIAKEKIISDLRAELAAINNDLVVQKAKVEKSKMDMDELESKEKRAASDRENEKQEEIRLRETFAKELETMGSALEAKETAYNELKQRAEKKIAKLNAQFEEKLKAEAEKLVNAQKNQDEASESRIKELEASSEQSKLELEQRLRSLEESLKSIQSENDALKLKEEAAEKEKGHWEVEKEMLEGEAKELAEKIEGLESEVKRLTVANESKAAKADTDSRKVVRELQKEVKQLYNELNDKNQQFDALHEEFTNLKSTSESVQNGQLQVQKQQDDEDRRSEFSYKEEIASLKQKLDASLNEADDLRMQVSRNDKNPRSNGNAVKTKTPSMELHGIADPAEAEYLRNVLYRYMTNREALGKESVTLARVIGTVARFDESQMKQVIASEETRQASWAAALNRS</sequence>
<dbReference type="SUPFAM" id="SSF101283">
    <property type="entry name" value="GRIP domain"/>
    <property type="match status" value="1"/>
</dbReference>
<evidence type="ECO:0000313" key="5">
    <source>
        <dbReference type="Proteomes" id="UP000008549"/>
    </source>
</evidence>
<dbReference type="GO" id="GO:0031267">
    <property type="term" value="F:small GTPase binding"/>
    <property type="evidence" value="ECO:0000318"/>
    <property type="project" value="GO_Central"/>
</dbReference>
<evidence type="ECO:0000313" key="4">
    <source>
        <dbReference type="EMBL" id="CAP29412.2"/>
    </source>
</evidence>
<reference evidence="4 5" key="2">
    <citation type="journal article" date="2011" name="PLoS Genet.">
        <title>Caenorhabditis briggsae recombinant inbred line genotypes reveal inter-strain incompatibility and the evolution of recombination.</title>
        <authorList>
            <person name="Ross J.A."/>
            <person name="Koboldt D.C."/>
            <person name="Staisch J.E."/>
            <person name="Chamberlin H.M."/>
            <person name="Gupta B.P."/>
            <person name="Miller R.D."/>
            <person name="Baird S.E."/>
            <person name="Haag E.S."/>
        </authorList>
    </citation>
    <scope>NUCLEOTIDE SEQUENCE [LARGE SCALE GENOMIC DNA]</scope>
    <source>
        <strain evidence="4 5">AF16</strain>
    </source>
</reference>
<dbReference type="SMART" id="SM00755">
    <property type="entry name" value="Grip"/>
    <property type="match status" value="1"/>
</dbReference>
<proteinExistence type="predicted"/>
<keyword evidence="1" id="KW-0175">Coiled coil</keyword>
<feature type="coiled-coil region" evidence="1">
    <location>
        <begin position="320"/>
        <end position="459"/>
    </location>
</feature>
<feature type="region of interest" description="Disordered" evidence="2">
    <location>
        <begin position="1531"/>
        <end position="1556"/>
    </location>
</feature>
<dbReference type="Gene3D" id="1.10.220.60">
    <property type="entry name" value="GRIP domain"/>
    <property type="match status" value="1"/>
</dbReference>
<dbReference type="GO" id="GO:0005794">
    <property type="term" value="C:Golgi apparatus"/>
    <property type="evidence" value="ECO:0000318"/>
    <property type="project" value="GO_Central"/>
</dbReference>
<dbReference type="STRING" id="6238.A8X9U7"/>
<dbReference type="InParanoid" id="A8X9U7"/>
<dbReference type="PROSITE" id="PS50913">
    <property type="entry name" value="GRIP"/>
    <property type="match status" value="1"/>
</dbReference>
<dbReference type="GO" id="GO:0048193">
    <property type="term" value="P:Golgi vesicle transport"/>
    <property type="evidence" value="ECO:0000318"/>
    <property type="project" value="GO_Central"/>
</dbReference>
<evidence type="ECO:0000256" key="2">
    <source>
        <dbReference type="SAM" id="MobiDB-lite"/>
    </source>
</evidence>
<feature type="compositionally biased region" description="Polar residues" evidence="2">
    <location>
        <begin position="1066"/>
        <end position="1077"/>
    </location>
</feature>
<accession>A8X9U7</accession>
<dbReference type="Pfam" id="PF01465">
    <property type="entry name" value="GRIP"/>
    <property type="match status" value="1"/>
</dbReference>
<dbReference type="HOGENOM" id="CLU_241303_0_0_1"/>
<dbReference type="PANTHER" id="PTHR19327">
    <property type="entry name" value="GOLGIN"/>
    <property type="match status" value="1"/>
</dbReference>
<name>A8X9U7_CAEBR</name>
<evidence type="ECO:0000256" key="1">
    <source>
        <dbReference type="SAM" id="Coils"/>
    </source>
</evidence>
<feature type="region of interest" description="Disordered" evidence="2">
    <location>
        <begin position="1310"/>
        <end position="1333"/>
    </location>
</feature>
<dbReference type="OMA" id="TPSMELH"/>
<dbReference type="FunCoup" id="A8X9U7">
    <property type="interactions" value="745"/>
</dbReference>
<feature type="region of interest" description="Disordered" evidence="2">
    <location>
        <begin position="98"/>
        <end position="125"/>
    </location>
</feature>
<dbReference type="eggNOG" id="ENOG502QT6K">
    <property type="taxonomic scope" value="Eukaryota"/>
</dbReference>
<feature type="compositionally biased region" description="Polar residues" evidence="2">
    <location>
        <begin position="1592"/>
        <end position="1603"/>
    </location>
</feature>
<feature type="compositionally biased region" description="Basic and acidic residues" evidence="2">
    <location>
        <begin position="1056"/>
        <end position="1065"/>
    </location>
</feature>
<dbReference type="Proteomes" id="UP000008549">
    <property type="component" value="Unassembled WGS sequence"/>
</dbReference>
<feature type="coiled-coil region" evidence="1">
    <location>
        <begin position="524"/>
        <end position="702"/>
    </location>
</feature>
<feature type="region of interest" description="Disordered" evidence="2">
    <location>
        <begin position="1014"/>
        <end position="1077"/>
    </location>
</feature>
<organism evidence="4 5">
    <name type="scientific">Caenorhabditis briggsae</name>
    <dbReference type="NCBI Taxonomy" id="6238"/>
    <lineage>
        <taxon>Eukaryota</taxon>
        <taxon>Metazoa</taxon>
        <taxon>Ecdysozoa</taxon>
        <taxon>Nematoda</taxon>
        <taxon>Chromadorea</taxon>
        <taxon>Rhabditida</taxon>
        <taxon>Rhabditina</taxon>
        <taxon>Rhabditomorpha</taxon>
        <taxon>Rhabditoidea</taxon>
        <taxon>Rhabditidae</taxon>
        <taxon>Peloderinae</taxon>
        <taxon>Caenorhabditis</taxon>
    </lineage>
</organism>
<dbReference type="EMBL" id="HE601459">
    <property type="protein sequence ID" value="CAP29412.2"/>
    <property type="molecule type" value="Genomic_DNA"/>
</dbReference>
<evidence type="ECO:0000259" key="3">
    <source>
        <dbReference type="PROSITE" id="PS50913"/>
    </source>
</evidence>